<name>A0A344PL11_9RHOB</name>
<dbReference type="InterPro" id="IPR011855">
    <property type="entry name" value="Phgtail_TP901_1"/>
</dbReference>
<gene>
    <name evidence="1" type="ORF">DRW48_10510</name>
</gene>
<dbReference type="OrthoDB" id="7772034at2"/>
<evidence type="ECO:0000313" key="2">
    <source>
        <dbReference type="Proteomes" id="UP000252023"/>
    </source>
</evidence>
<dbReference type="AlphaFoldDB" id="A0A344PL11"/>
<protein>
    <recommendedName>
        <fullName evidence="3">Phage tail protein</fullName>
    </recommendedName>
</protein>
<evidence type="ECO:0008006" key="3">
    <source>
        <dbReference type="Google" id="ProtNLM"/>
    </source>
</evidence>
<dbReference type="Proteomes" id="UP000252023">
    <property type="component" value="Chromosome"/>
</dbReference>
<dbReference type="EMBL" id="CP030918">
    <property type="protein sequence ID" value="AXC50066.1"/>
    <property type="molecule type" value="Genomic_DNA"/>
</dbReference>
<dbReference type="RefSeq" id="WP_114076385.1">
    <property type="nucleotide sequence ID" value="NZ_CP030918.1"/>
</dbReference>
<dbReference type="Pfam" id="PF06199">
    <property type="entry name" value="Phage_tail_2"/>
    <property type="match status" value="1"/>
</dbReference>
<evidence type="ECO:0000313" key="1">
    <source>
        <dbReference type="EMBL" id="AXC50066.1"/>
    </source>
</evidence>
<organism evidence="1 2">
    <name type="scientific">Paracoccus suum</name>
    <dbReference type="NCBI Taxonomy" id="2259340"/>
    <lineage>
        <taxon>Bacteria</taxon>
        <taxon>Pseudomonadati</taxon>
        <taxon>Pseudomonadota</taxon>
        <taxon>Alphaproteobacteria</taxon>
        <taxon>Rhodobacterales</taxon>
        <taxon>Paracoccaceae</taxon>
        <taxon>Paracoccus</taxon>
    </lineage>
</organism>
<accession>A0A344PL11</accession>
<proteinExistence type="predicted"/>
<keyword evidence="2" id="KW-1185">Reference proteome</keyword>
<reference evidence="2" key="1">
    <citation type="submission" date="2018-07" db="EMBL/GenBank/DDBJ databases">
        <title>Genome sequencing of Paracoccus sp. SC2-6.</title>
        <authorList>
            <person name="Heo J."/>
            <person name="Kim S.-J."/>
            <person name="Kwon S.-W."/>
        </authorList>
    </citation>
    <scope>NUCLEOTIDE SEQUENCE [LARGE SCALE GENOMIC DNA]</scope>
    <source>
        <strain evidence="2">SC2-6</strain>
    </source>
</reference>
<dbReference type="KEGG" id="pars:DRW48_10510"/>
<sequence>MVAPVTERFEQMTLEVSEDGTVWTKLCGMIGVTITRGAQFETSEVPADCADESLPLKVDRALRSVDVTVSADGAWAQQSHKTMMDWFYTGATKMVRVGHAATLTGDPQYEQGPAFLTSLNHARVKGQKVTANIEVAFDGTPERVAKV</sequence>